<dbReference type="AlphaFoldDB" id="E1QX68"/>
<dbReference type="Proteomes" id="UP000000333">
    <property type="component" value="Chromosome"/>
</dbReference>
<evidence type="ECO:0000313" key="2">
    <source>
        <dbReference type="EMBL" id="ADK68721.1"/>
    </source>
</evidence>
<sequence length="43" mass="4769">MPLRGRSRESVAADGAFRKKGPACRRKDGTRASLRRLARRLSG</sequence>
<reference evidence="2 3" key="1">
    <citation type="journal article" date="2010" name="Stand. Genomic Sci.">
        <title>Complete genome sequence of Olsenella uli type strain (VPI D76D-27C).</title>
        <authorList>
            <person name="Goker M."/>
            <person name="Held B."/>
            <person name="Lucas S."/>
            <person name="Nolan M."/>
            <person name="Yasawong M."/>
            <person name="Glavina Del Rio T."/>
            <person name="Tice H."/>
            <person name="Cheng J.F."/>
            <person name="Bruce D."/>
            <person name="Detter J.C."/>
            <person name="Tapia R."/>
            <person name="Han C."/>
            <person name="Goodwin L."/>
            <person name="Pitluck S."/>
            <person name="Liolios K."/>
            <person name="Ivanova N."/>
            <person name="Mavromatis K."/>
            <person name="Mikhailova N."/>
            <person name="Pati A."/>
            <person name="Chen A."/>
            <person name="Palaniappan K."/>
            <person name="Land M."/>
            <person name="Hauser L."/>
            <person name="Chang Y.J."/>
            <person name="Jeffries C.D."/>
            <person name="Rohde M."/>
            <person name="Sikorski J."/>
            <person name="Pukall R."/>
            <person name="Woyke T."/>
            <person name="Bristow J."/>
            <person name="Eisen J.A."/>
            <person name="Markowitz V."/>
            <person name="Hugenholtz P."/>
            <person name="Kyrpides N.C."/>
            <person name="Klenk H.P."/>
            <person name="Lapidus A."/>
        </authorList>
    </citation>
    <scope>NUCLEOTIDE SEQUENCE [LARGE SCALE GENOMIC DNA]</scope>
    <source>
        <strain evidence="3">ATCC 49627 / DSM 7084 / CIP 109912 / JCM 12494 / NCIMB 702895 / VPI D76D-27C</strain>
    </source>
</reference>
<evidence type="ECO:0000313" key="3">
    <source>
        <dbReference type="Proteomes" id="UP000000333"/>
    </source>
</evidence>
<feature type="compositionally biased region" description="Basic residues" evidence="1">
    <location>
        <begin position="33"/>
        <end position="43"/>
    </location>
</feature>
<feature type="compositionally biased region" description="Basic and acidic residues" evidence="1">
    <location>
        <begin position="1"/>
        <end position="11"/>
    </location>
</feature>
<keyword evidence="3" id="KW-1185">Reference proteome</keyword>
<dbReference type="HOGENOM" id="CLU_3236827_0_0_11"/>
<name>E1QX68_OLSUV</name>
<evidence type="ECO:0000256" key="1">
    <source>
        <dbReference type="SAM" id="MobiDB-lite"/>
    </source>
</evidence>
<accession>E1QX68</accession>
<dbReference type="EMBL" id="CP002106">
    <property type="protein sequence ID" value="ADK68721.1"/>
    <property type="molecule type" value="Genomic_DNA"/>
</dbReference>
<organism evidence="2 3">
    <name type="scientific">Olsenella uli (strain ATCC 49627 / DSM 7084 / CCUG 31166 / CIP 109912 / JCM 12494 / LMG 11480 / NCIMB 702895 / VPI D76D-27C)</name>
    <name type="common">Lactobacillus uli</name>
    <dbReference type="NCBI Taxonomy" id="633147"/>
    <lineage>
        <taxon>Bacteria</taxon>
        <taxon>Bacillati</taxon>
        <taxon>Actinomycetota</taxon>
        <taxon>Coriobacteriia</taxon>
        <taxon>Coriobacteriales</taxon>
        <taxon>Atopobiaceae</taxon>
        <taxon>Olsenella</taxon>
    </lineage>
</organism>
<protein>
    <submittedName>
        <fullName evidence="2">Uncharacterized protein</fullName>
    </submittedName>
</protein>
<gene>
    <name evidence="2" type="ordered locus">Olsu_1623</name>
</gene>
<dbReference type="KEGG" id="ols:Olsu_1623"/>
<proteinExistence type="predicted"/>
<feature type="region of interest" description="Disordered" evidence="1">
    <location>
        <begin position="1"/>
        <end position="43"/>
    </location>
</feature>